<dbReference type="Proteomes" id="UP000199650">
    <property type="component" value="Unassembled WGS sequence"/>
</dbReference>
<dbReference type="STRING" id="1173584.SAMN05444851_0472"/>
<feature type="transmembrane region" description="Helical" evidence="1">
    <location>
        <begin position="228"/>
        <end position="246"/>
    </location>
</feature>
<feature type="transmembrane region" description="Helical" evidence="1">
    <location>
        <begin position="158"/>
        <end position="179"/>
    </location>
</feature>
<feature type="transmembrane region" description="Helical" evidence="1">
    <location>
        <begin position="314"/>
        <end position="336"/>
    </location>
</feature>
<dbReference type="AlphaFoldDB" id="A0A1I0N252"/>
<evidence type="ECO:0000313" key="2">
    <source>
        <dbReference type="EMBL" id="SEV94438.1"/>
    </source>
</evidence>
<feature type="transmembrane region" description="Helical" evidence="1">
    <location>
        <begin position="191"/>
        <end position="208"/>
    </location>
</feature>
<dbReference type="EMBL" id="FOJB01000001">
    <property type="protein sequence ID" value="SEV94438.1"/>
    <property type="molecule type" value="Genomic_DNA"/>
</dbReference>
<feature type="transmembrane region" description="Helical" evidence="1">
    <location>
        <begin position="258"/>
        <end position="279"/>
    </location>
</feature>
<proteinExistence type="predicted"/>
<feature type="transmembrane region" description="Helical" evidence="1">
    <location>
        <begin position="115"/>
        <end position="138"/>
    </location>
</feature>
<sequence length="360" mass="39552">MIYVVLFLALILLRLVLAHHSRLRDQIYPVVLAALFLFVAFRLEVGCDWNGYYRHFLIQLDLGFADALAQREPLWWALVQLIGRLGLGYPWLNVAAALIFFAGVHALARRQPDRLGFLILLYPVLILNMPMSGIRQAASIGVMCAAFAAFSNGRTARFTLHTLIATGFHSSAGVFVLLAPLAGRDRVRARLLAALVLAGPGVYLLATGDGAQLALSRYVNTGVDASGALYRAALLALTGGLFFLVLRPAWRARFPGDHRIMVLGALMMLATVPLIGLSSVIADRIGYFLIPLQAMILARIPSLRLGPTGTILSVAPYVVLLGMLSVWTIYSAHFHYCYLPYDSWLFSMPGIYQLPNRGFP</sequence>
<reference evidence="2 3" key="1">
    <citation type="submission" date="2016-10" db="EMBL/GenBank/DDBJ databases">
        <authorList>
            <person name="de Groot N.N."/>
        </authorList>
    </citation>
    <scope>NUCLEOTIDE SEQUENCE [LARGE SCALE GENOMIC DNA]</scope>
    <source>
        <strain evidence="2 3">DSM 29439</strain>
    </source>
</reference>
<feature type="transmembrane region" description="Helical" evidence="1">
    <location>
        <begin position="28"/>
        <end position="45"/>
    </location>
</feature>
<dbReference type="InterPro" id="IPR049458">
    <property type="entry name" value="EpsG-like"/>
</dbReference>
<evidence type="ECO:0000256" key="1">
    <source>
        <dbReference type="SAM" id="Phobius"/>
    </source>
</evidence>
<evidence type="ECO:0000313" key="3">
    <source>
        <dbReference type="Proteomes" id="UP000199650"/>
    </source>
</evidence>
<keyword evidence="3" id="KW-1185">Reference proteome</keyword>
<dbReference type="Pfam" id="PF14897">
    <property type="entry name" value="EpsG"/>
    <property type="match status" value="1"/>
</dbReference>
<dbReference type="RefSeq" id="WP_177179273.1">
    <property type="nucleotide sequence ID" value="NZ_FOJB01000001.1"/>
</dbReference>
<keyword evidence="1" id="KW-1133">Transmembrane helix</keyword>
<feature type="transmembrane region" description="Helical" evidence="1">
    <location>
        <begin position="89"/>
        <end position="108"/>
    </location>
</feature>
<name>A0A1I0N252_9RHOB</name>
<keyword evidence="1" id="KW-0472">Membrane</keyword>
<protein>
    <submittedName>
        <fullName evidence="2">EpsG family protein</fullName>
    </submittedName>
</protein>
<gene>
    <name evidence="2" type="ORF">SAMN05444851_0472</name>
</gene>
<accession>A0A1I0N252</accession>
<organism evidence="2 3">
    <name type="scientific">Aliiroseovarius sediminilitoris</name>
    <dbReference type="NCBI Taxonomy" id="1173584"/>
    <lineage>
        <taxon>Bacteria</taxon>
        <taxon>Pseudomonadati</taxon>
        <taxon>Pseudomonadota</taxon>
        <taxon>Alphaproteobacteria</taxon>
        <taxon>Rhodobacterales</taxon>
        <taxon>Paracoccaceae</taxon>
        <taxon>Aliiroseovarius</taxon>
    </lineage>
</organism>
<keyword evidence="1" id="KW-0812">Transmembrane</keyword>